<evidence type="ECO:0000256" key="1">
    <source>
        <dbReference type="ARBA" id="ARBA00022723"/>
    </source>
</evidence>
<evidence type="ECO:0000256" key="3">
    <source>
        <dbReference type="ARBA" id="ARBA00022808"/>
    </source>
</evidence>
<feature type="binding site" evidence="5 7">
    <location>
        <position position="240"/>
    </location>
    <ligand>
        <name>Mn(2+)</name>
        <dbReference type="ChEBI" id="CHEBI:29035"/>
        <label>1</label>
    </ligand>
</feature>
<evidence type="ECO:0000256" key="8">
    <source>
        <dbReference type="PROSITE-ProRule" id="PRU00742"/>
    </source>
</evidence>
<dbReference type="GO" id="GO:0019556">
    <property type="term" value="P:L-histidine catabolic process to glutamate and formamide"/>
    <property type="evidence" value="ECO:0007669"/>
    <property type="project" value="UniProtKB-UniRule"/>
</dbReference>
<keyword evidence="1 5" id="KW-0479">Metal-binding</keyword>
<dbReference type="InterPro" id="IPR005923">
    <property type="entry name" value="HutG"/>
</dbReference>
<dbReference type="Pfam" id="PF00491">
    <property type="entry name" value="Arginase"/>
    <property type="match status" value="1"/>
</dbReference>
<dbReference type="PRINTS" id="PR00116">
    <property type="entry name" value="ARGINASE"/>
</dbReference>
<feature type="binding site" evidence="7">
    <location>
        <position position="242"/>
    </location>
    <ligand>
        <name>Mn(2+)</name>
        <dbReference type="ChEBI" id="CHEBI:29035"/>
        <label>1</label>
    </ligand>
</feature>
<evidence type="ECO:0000256" key="2">
    <source>
        <dbReference type="ARBA" id="ARBA00022801"/>
    </source>
</evidence>
<evidence type="ECO:0000313" key="9">
    <source>
        <dbReference type="EMBL" id="MDG5976236.1"/>
    </source>
</evidence>
<dbReference type="OrthoDB" id="9789727at2"/>
<comment type="pathway">
    <text evidence="5">Amino-acid degradation; L-histidine degradation into L-glutamate; L-glutamate from N-formimidoyl-L-glutamate (hydrolase route): step 1/1.</text>
</comment>
<dbReference type="EMBL" id="AOGK01000011">
    <property type="protein sequence ID" value="MDG5976236.1"/>
    <property type="molecule type" value="Genomic_DNA"/>
</dbReference>
<feature type="binding site" evidence="5">
    <location>
        <position position="148"/>
    </location>
    <ligand>
        <name>Mn(2+)</name>
        <dbReference type="ChEBI" id="CHEBI:29035"/>
        <label>2</label>
    </ligand>
</feature>
<sequence length="312" mass="32914">MNPNPPFEWRGRVDAEETGVSTRWHQHVRPAAADSTGGVTLIGFGVDEGVRRNAGRTGAAAGPQALRAALAGMPVLGEPALWDAGDVGCEDGALETAQAQLGERVAAAMARGSLPLVLGGGHEMAWGTFQGIVKARPDTGRLLVVNFDAHFDLRVAAQANSGTPFRQMHDWCAERGQAFNYRVFGISRFANTQALFDRAHAMGVRYWLDEGLQDAAGLRDAQQALATDLARSDTVYLTVCLDVLPGAQAPGVSAPAPLGVPLAQVERLIDQVLGSGRVVAADIAELNPALDRDGLTARVAARLAARIARSRA</sequence>
<keyword evidence="4 5" id="KW-0464">Manganese</keyword>
<dbReference type="NCBIfam" id="TIGR01227">
    <property type="entry name" value="hutG"/>
    <property type="match status" value="1"/>
</dbReference>
<dbReference type="InterPro" id="IPR023696">
    <property type="entry name" value="Ureohydrolase_dom_sf"/>
</dbReference>
<dbReference type="EC" id="3.5.3.8" evidence="5 6"/>
<feature type="binding site" evidence="5">
    <location>
        <position position="242"/>
    </location>
    <ligand>
        <name>Mn(2+)</name>
        <dbReference type="ChEBI" id="CHEBI:29035"/>
        <label>2</label>
    </ligand>
</feature>
<keyword evidence="3 5" id="KW-0369">Histidine metabolism</keyword>
<evidence type="ECO:0000256" key="7">
    <source>
        <dbReference type="PIRSR" id="PIRSR036979-1"/>
    </source>
</evidence>
<accession>A0A9X4NU08</accession>
<comment type="catalytic activity">
    <reaction evidence="5">
        <text>N-formimidoyl-L-glutamate + H2O = formamide + L-glutamate</text>
        <dbReference type="Rhea" id="RHEA:22492"/>
        <dbReference type="ChEBI" id="CHEBI:15377"/>
        <dbReference type="ChEBI" id="CHEBI:16397"/>
        <dbReference type="ChEBI" id="CHEBI:29985"/>
        <dbReference type="ChEBI" id="CHEBI:58928"/>
        <dbReference type="EC" id="3.5.3.8"/>
    </reaction>
</comment>
<comment type="caution">
    <text evidence="9">The sequence shown here is derived from an EMBL/GenBank/DDBJ whole genome shotgun (WGS) entry which is preliminary data.</text>
</comment>
<evidence type="ECO:0000256" key="6">
    <source>
        <dbReference type="NCBIfam" id="TIGR01227"/>
    </source>
</evidence>
<feature type="binding site" evidence="7">
    <location>
        <position position="150"/>
    </location>
    <ligand>
        <name>Mn(2+)</name>
        <dbReference type="ChEBI" id="CHEBI:29035"/>
        <label>1</label>
    </ligand>
</feature>
<comment type="similarity">
    <text evidence="5 8">Belongs to the arginase family.</text>
</comment>
<feature type="binding site" evidence="5">
    <location>
        <position position="240"/>
    </location>
    <ligand>
        <name>Mn(2+)</name>
        <dbReference type="ChEBI" id="CHEBI:29035"/>
        <label>2</label>
    </ligand>
</feature>
<dbReference type="GO" id="GO:0008783">
    <property type="term" value="F:agmatinase activity"/>
    <property type="evidence" value="ECO:0007669"/>
    <property type="project" value="TreeGrafter"/>
</dbReference>
<comment type="function">
    <text evidence="5">Catalyzes the conversion of N-formimidoyl-L-glutamate to L-glutamate and formamide.</text>
</comment>
<dbReference type="InterPro" id="IPR006035">
    <property type="entry name" value="Ureohydrolase"/>
</dbReference>
<evidence type="ECO:0000256" key="4">
    <source>
        <dbReference type="ARBA" id="ARBA00023211"/>
    </source>
</evidence>
<evidence type="ECO:0000313" key="10">
    <source>
        <dbReference type="Proteomes" id="UP001152876"/>
    </source>
</evidence>
<dbReference type="PIRSF" id="PIRSF036979">
    <property type="entry name" value="Arginase"/>
    <property type="match status" value="1"/>
</dbReference>
<dbReference type="HAMAP" id="MF_00737">
    <property type="entry name" value="Formimidoylglutam"/>
    <property type="match status" value="1"/>
</dbReference>
<name>A0A9X4NU08_9BURK</name>
<dbReference type="SUPFAM" id="SSF52768">
    <property type="entry name" value="Arginase/deacetylase"/>
    <property type="match status" value="1"/>
</dbReference>
<feature type="binding site" evidence="5 7">
    <location>
        <position position="152"/>
    </location>
    <ligand>
        <name>Mn(2+)</name>
        <dbReference type="ChEBI" id="CHEBI:29035"/>
        <label>1</label>
    </ligand>
</feature>
<dbReference type="PANTHER" id="PTHR11358:SF35">
    <property type="entry name" value="FORMIMIDOYLGLUTAMASE"/>
    <property type="match status" value="1"/>
</dbReference>
<dbReference type="RefSeq" id="WP_068174089.1">
    <property type="nucleotide sequence ID" value="NZ_AOGK01000011.1"/>
</dbReference>
<feature type="binding site" evidence="5 7">
    <location>
        <position position="122"/>
    </location>
    <ligand>
        <name>Mn(2+)</name>
        <dbReference type="ChEBI" id="CHEBI:29035"/>
        <label>1</label>
    </ligand>
</feature>
<dbReference type="GO" id="GO:0033389">
    <property type="term" value="P:putrescine biosynthetic process from arginine, via agmatine"/>
    <property type="evidence" value="ECO:0007669"/>
    <property type="project" value="TreeGrafter"/>
</dbReference>
<dbReference type="AlphaFoldDB" id="A0A9X4NU08"/>
<evidence type="ECO:0000256" key="5">
    <source>
        <dbReference type="HAMAP-Rule" id="MF_00737"/>
    </source>
</evidence>
<protein>
    <recommendedName>
        <fullName evidence="5 6">Formimidoylglutamase</fullName>
        <ecNumber evidence="5 6">3.5.3.8</ecNumber>
    </recommendedName>
    <alternativeName>
        <fullName evidence="5">Formiminoglutamase</fullName>
    </alternativeName>
    <alternativeName>
        <fullName evidence="5">Formiminoglutamate hydrolase</fullName>
    </alternativeName>
</protein>
<comment type="cofactor">
    <cofactor evidence="5 7">
        <name>Mn(2+)</name>
        <dbReference type="ChEBI" id="CHEBI:29035"/>
    </cofactor>
    <text evidence="5 7">Binds 2 manganese ions per subunit.</text>
</comment>
<feature type="binding site" evidence="5">
    <location>
        <position position="150"/>
    </location>
    <ligand>
        <name>Mn(2+)</name>
        <dbReference type="ChEBI" id="CHEBI:29035"/>
        <label>2</label>
    </ligand>
</feature>
<keyword evidence="10" id="KW-1185">Reference proteome</keyword>
<reference evidence="9" key="1">
    <citation type="submission" date="2013-01" db="EMBL/GenBank/DDBJ databases">
        <title>Genome draft of Hydrogenophaga taeniospiralis 2K1.</title>
        <authorList>
            <person name="Gomila M."/>
            <person name="Lalucat J."/>
        </authorList>
    </citation>
    <scope>NUCLEOTIDE SEQUENCE</scope>
    <source>
        <strain evidence="9">CCUG 15921</strain>
    </source>
</reference>
<keyword evidence="2 5" id="KW-0378">Hydrolase</keyword>
<feature type="binding site" evidence="5 7">
    <location>
        <position position="148"/>
    </location>
    <ligand>
        <name>Mn(2+)</name>
        <dbReference type="ChEBI" id="CHEBI:29035"/>
        <label>1</label>
    </ligand>
</feature>
<dbReference type="CDD" id="cd09988">
    <property type="entry name" value="Formimidoylglutamase"/>
    <property type="match status" value="1"/>
</dbReference>
<dbReference type="PROSITE" id="PS51409">
    <property type="entry name" value="ARGINASE_2"/>
    <property type="match status" value="1"/>
</dbReference>
<gene>
    <name evidence="5" type="primary">hutG</name>
    <name evidence="9" type="ORF">H010_13301</name>
</gene>
<proteinExistence type="inferred from homology"/>
<dbReference type="PANTHER" id="PTHR11358">
    <property type="entry name" value="ARGINASE/AGMATINASE"/>
    <property type="match status" value="1"/>
</dbReference>
<dbReference type="GO" id="GO:0030145">
    <property type="term" value="F:manganese ion binding"/>
    <property type="evidence" value="ECO:0007669"/>
    <property type="project" value="UniProtKB-UniRule"/>
</dbReference>
<dbReference type="Gene3D" id="3.40.800.10">
    <property type="entry name" value="Ureohydrolase domain"/>
    <property type="match status" value="1"/>
</dbReference>
<organism evidence="9 10">
    <name type="scientific">Hydrogenophaga taeniospiralis CCUG 15921</name>
    <dbReference type="NCBI Taxonomy" id="1281780"/>
    <lineage>
        <taxon>Bacteria</taxon>
        <taxon>Pseudomonadati</taxon>
        <taxon>Pseudomonadota</taxon>
        <taxon>Betaproteobacteria</taxon>
        <taxon>Burkholderiales</taxon>
        <taxon>Comamonadaceae</taxon>
        <taxon>Hydrogenophaga</taxon>
    </lineage>
</organism>
<dbReference type="GO" id="GO:0050415">
    <property type="term" value="F:formimidoylglutamase activity"/>
    <property type="evidence" value="ECO:0007669"/>
    <property type="project" value="UniProtKB-UniRule"/>
</dbReference>
<dbReference type="Proteomes" id="UP001152876">
    <property type="component" value="Unassembled WGS sequence"/>
</dbReference>